<proteinExistence type="predicted"/>
<feature type="compositionally biased region" description="Acidic residues" evidence="1">
    <location>
        <begin position="244"/>
        <end position="271"/>
    </location>
</feature>
<feature type="compositionally biased region" description="Low complexity" evidence="1">
    <location>
        <begin position="17"/>
        <end position="26"/>
    </location>
</feature>
<protein>
    <recommendedName>
        <fullName evidence="2">Rrn9 domain-containing protein</fullName>
    </recommendedName>
</protein>
<evidence type="ECO:0000256" key="1">
    <source>
        <dbReference type="SAM" id="MobiDB-lite"/>
    </source>
</evidence>
<gene>
    <name evidence="3" type="ORF">PV05_02035</name>
</gene>
<feature type="region of interest" description="Disordered" evidence="1">
    <location>
        <begin position="354"/>
        <end position="417"/>
    </location>
</feature>
<sequence length="637" mass="71361">MSSDTSYVEEEAEDNILSPNLQLLSSPPKPALTQAQTEPSPSSVALAGPRLIPSSGDYPYAQGEDAKSFFTRPNRYFGPASTWKSWTEEERTVAQSLDRVRSQDLAIHLFNSFSIKRKAKDAKLDHRTKRVKKGKERATSVVATEGEDDEDAVSEAAEAFSLPKNWTAWPMPPGDVPREDLLPLPGSRHAFHSRADTTPSANLEQWLIACATRFSRERWNDRRWDEKPSVRGLQSGTKMQSLESEIEGNDMSEDESSGDDEGGSQQEEDTQPETPEYPVFSSRAFSPSESPEAKRHASVKADGEDINTTFNDRPVPLADDEKARQYFLPSTRHILSKLDDLLLGLHRARYAYASKPPGKARGRYSKTPEEQSKSESPGRSSSLPARRKSRQRRSASAETEASAFSSASTMSAKRPRRVQELGLRDWSDVVGMASLTGWDSAVVERASERCATLFGENMLFRTFHEGEAKEGNESYFTEHLALESEDTEESTGGAPGRERICPHESCPRHTVPFHKRWTLQRHLATVHGIDRKGASLSRPKLAVSRSTSVDFSDADMDLLTHPDLIVCPIPGCPRGQNPFSTGRGLYDHVRRIHPDVDVKKIKQMESRRRGERRGRWTNERRLRSESQRRPSSDDIGN</sequence>
<evidence type="ECO:0000313" key="3">
    <source>
        <dbReference type="EMBL" id="KIW61979.1"/>
    </source>
</evidence>
<keyword evidence="4" id="KW-1185">Reference proteome</keyword>
<feature type="compositionally biased region" description="Polar residues" evidence="1">
    <location>
        <begin position="374"/>
        <end position="383"/>
    </location>
</feature>
<dbReference type="OrthoDB" id="5412288at2759"/>
<evidence type="ECO:0000259" key="2">
    <source>
        <dbReference type="Pfam" id="PF10680"/>
    </source>
</evidence>
<dbReference type="Pfam" id="PF10680">
    <property type="entry name" value="RRN9"/>
    <property type="match status" value="1"/>
</dbReference>
<dbReference type="InterPro" id="IPR019622">
    <property type="entry name" value="Rrn9_dom"/>
</dbReference>
<name>A0A0D2FPW2_9EURO</name>
<dbReference type="AlphaFoldDB" id="A0A0D2FPW2"/>
<feature type="region of interest" description="Disordered" evidence="1">
    <location>
        <begin position="483"/>
        <end position="503"/>
    </location>
</feature>
<feature type="compositionally biased region" description="Polar residues" evidence="1">
    <location>
        <begin position="33"/>
        <end position="43"/>
    </location>
</feature>
<dbReference type="STRING" id="348802.A0A0D2FPW2"/>
<feature type="compositionally biased region" description="Basic and acidic residues" evidence="1">
    <location>
        <begin position="291"/>
        <end position="303"/>
    </location>
</feature>
<feature type="compositionally biased region" description="Polar residues" evidence="1">
    <location>
        <begin position="232"/>
        <end position="243"/>
    </location>
</feature>
<accession>A0A0D2FPW2</accession>
<feature type="domain" description="Rrn9" evidence="2">
    <location>
        <begin position="97"/>
        <end position="180"/>
    </location>
</feature>
<dbReference type="RefSeq" id="XP_013322563.1">
    <property type="nucleotide sequence ID" value="XM_013467109.1"/>
</dbReference>
<dbReference type="GeneID" id="25323943"/>
<organism evidence="3 4">
    <name type="scientific">Exophiala xenobiotica</name>
    <dbReference type="NCBI Taxonomy" id="348802"/>
    <lineage>
        <taxon>Eukaryota</taxon>
        <taxon>Fungi</taxon>
        <taxon>Dikarya</taxon>
        <taxon>Ascomycota</taxon>
        <taxon>Pezizomycotina</taxon>
        <taxon>Eurotiomycetes</taxon>
        <taxon>Chaetothyriomycetidae</taxon>
        <taxon>Chaetothyriales</taxon>
        <taxon>Herpotrichiellaceae</taxon>
        <taxon>Exophiala</taxon>
    </lineage>
</organism>
<feature type="region of interest" description="Disordered" evidence="1">
    <location>
        <begin position="226"/>
        <end position="317"/>
    </location>
</feature>
<evidence type="ECO:0000313" key="4">
    <source>
        <dbReference type="Proteomes" id="UP000054342"/>
    </source>
</evidence>
<feature type="region of interest" description="Disordered" evidence="1">
    <location>
        <begin position="604"/>
        <end position="637"/>
    </location>
</feature>
<dbReference type="Proteomes" id="UP000054342">
    <property type="component" value="Unassembled WGS sequence"/>
</dbReference>
<reference evidence="3 4" key="1">
    <citation type="submission" date="2015-01" db="EMBL/GenBank/DDBJ databases">
        <title>The Genome Sequence of Exophiala xenobiotica CBS118157.</title>
        <authorList>
            <consortium name="The Broad Institute Genomics Platform"/>
            <person name="Cuomo C."/>
            <person name="de Hoog S."/>
            <person name="Gorbushina A."/>
            <person name="Stielow B."/>
            <person name="Teixiera M."/>
            <person name="Abouelleil A."/>
            <person name="Chapman S.B."/>
            <person name="Priest M."/>
            <person name="Young S.K."/>
            <person name="Wortman J."/>
            <person name="Nusbaum C."/>
            <person name="Birren B."/>
        </authorList>
    </citation>
    <scope>NUCLEOTIDE SEQUENCE [LARGE SCALE GENOMIC DNA]</scope>
    <source>
        <strain evidence="3 4">CBS 118157</strain>
    </source>
</reference>
<feature type="region of interest" description="Disordered" evidence="1">
    <location>
        <begin position="1"/>
        <end position="58"/>
    </location>
</feature>
<feature type="compositionally biased region" description="Low complexity" evidence="1">
    <location>
        <begin position="394"/>
        <end position="412"/>
    </location>
</feature>
<dbReference type="EMBL" id="KN847317">
    <property type="protein sequence ID" value="KIW61979.1"/>
    <property type="molecule type" value="Genomic_DNA"/>
</dbReference>
<dbReference type="HOGENOM" id="CLU_381295_0_0_1"/>